<reference evidence="1 2" key="1">
    <citation type="journal article" date="2017" name="Water Res.">
        <title>Comammox in drinking water systems.</title>
        <authorList>
            <person name="Wang Y."/>
            <person name="Ma L."/>
            <person name="Mao Y."/>
            <person name="Jiang X."/>
            <person name="Xia Y."/>
            <person name="Yu K."/>
            <person name="Li B."/>
            <person name="Zhang T."/>
        </authorList>
    </citation>
    <scope>NUCLEOTIDE SEQUENCE [LARGE SCALE GENOMIC DNA]</scope>
    <source>
        <strain evidence="1">SG_bin8</strain>
    </source>
</reference>
<dbReference type="RefSeq" id="WP_376802049.1">
    <property type="nucleotide sequence ID" value="NZ_DBNB01000034.1"/>
</dbReference>
<organism evidence="1 2">
    <name type="scientific">Candidatus Raskinella chloraquaticus</name>
    <dbReference type="NCBI Taxonomy" id="1951219"/>
    <lineage>
        <taxon>Bacteria</taxon>
        <taxon>Pseudomonadati</taxon>
        <taxon>Pseudomonadota</taxon>
        <taxon>Alphaproteobacteria</taxon>
        <taxon>Hyphomicrobiales</taxon>
        <taxon>Phreatobacteraceae</taxon>
        <taxon>Candidatus Raskinella</taxon>
    </lineage>
</organism>
<dbReference type="EMBL" id="LWDL01000018">
    <property type="protein sequence ID" value="OQW51708.1"/>
    <property type="molecule type" value="Genomic_DNA"/>
</dbReference>
<dbReference type="PANTHER" id="PTHR11220:SF58">
    <property type="entry name" value="SOUL HEME-BINDING FAMILY PROTEIN"/>
    <property type="match status" value="1"/>
</dbReference>
<dbReference type="PANTHER" id="PTHR11220">
    <property type="entry name" value="HEME-BINDING PROTEIN-RELATED"/>
    <property type="match status" value="1"/>
</dbReference>
<dbReference type="InterPro" id="IPR011256">
    <property type="entry name" value="Reg_factor_effector_dom_sf"/>
</dbReference>
<dbReference type="Gene3D" id="3.20.80.10">
    <property type="entry name" value="Regulatory factor, effector binding domain"/>
    <property type="match status" value="1"/>
</dbReference>
<dbReference type="STRING" id="1827387.A4S15_10870"/>
<dbReference type="InterPro" id="IPR006917">
    <property type="entry name" value="SOUL_heme-bd"/>
</dbReference>
<name>A0A1W9HWB8_9HYPH</name>
<gene>
    <name evidence="1" type="ORF">A4S15_10870</name>
</gene>
<evidence type="ECO:0008006" key="3">
    <source>
        <dbReference type="Google" id="ProtNLM"/>
    </source>
</evidence>
<protein>
    <recommendedName>
        <fullName evidence="3">Heme-binding protein</fullName>
    </recommendedName>
</protein>
<dbReference type="Proteomes" id="UP000192872">
    <property type="component" value="Unassembled WGS sequence"/>
</dbReference>
<dbReference type="AlphaFoldDB" id="A0A1W9HWB8"/>
<accession>A0A1W9HWB8</accession>
<proteinExistence type="predicted"/>
<dbReference type="Pfam" id="PF04832">
    <property type="entry name" value="SOUL"/>
    <property type="match status" value="1"/>
</dbReference>
<comment type="caution">
    <text evidence="1">The sequence shown here is derived from an EMBL/GenBank/DDBJ whole genome shotgun (WGS) entry which is preliminary data.</text>
</comment>
<evidence type="ECO:0000313" key="2">
    <source>
        <dbReference type="Proteomes" id="UP000192872"/>
    </source>
</evidence>
<sequence length="200" mass="21456">MAVGWKVIGGVMLNLIGIRTAEEPAFAIITRLSPEAEIRLYAPRLAAETAMEDGSEAATNAAFRRLAGYIFGANSAKGDIAMTAPVETSPEIAMTAPVETATRDGKPVMRFFLPAALTRDKAPVPDNPAVLLSPVPEQKLAVLRFSGTSGPERVAEKTAELRALLSLEGQQTAAPARLYRYDPPMTPPFLRRNEVAIPLD</sequence>
<dbReference type="SUPFAM" id="SSF55136">
    <property type="entry name" value="Probable bacterial effector-binding domain"/>
    <property type="match status" value="1"/>
</dbReference>
<evidence type="ECO:0000313" key="1">
    <source>
        <dbReference type="EMBL" id="OQW51708.1"/>
    </source>
</evidence>